<dbReference type="PANTHER" id="PTHR14221:SF0">
    <property type="entry name" value="WD REPEAT-CONTAINING PROTEIN 44"/>
    <property type="match status" value="1"/>
</dbReference>
<keyword evidence="1 3" id="KW-0853">WD repeat</keyword>
<name>A0A4P9ZCF1_9ASCO</name>
<feature type="region of interest" description="Disordered" evidence="4">
    <location>
        <begin position="48"/>
        <end position="73"/>
    </location>
</feature>
<dbReference type="PANTHER" id="PTHR14221">
    <property type="entry name" value="WD REPEAT DOMAIN 44"/>
    <property type="match status" value="1"/>
</dbReference>
<dbReference type="OrthoDB" id="1932312at2759"/>
<evidence type="ECO:0000256" key="4">
    <source>
        <dbReference type="SAM" id="MobiDB-lite"/>
    </source>
</evidence>
<proteinExistence type="predicted"/>
<organism evidence="5 6">
    <name type="scientific">Metschnikowia bicuspidata</name>
    <dbReference type="NCBI Taxonomy" id="27322"/>
    <lineage>
        <taxon>Eukaryota</taxon>
        <taxon>Fungi</taxon>
        <taxon>Dikarya</taxon>
        <taxon>Ascomycota</taxon>
        <taxon>Saccharomycotina</taxon>
        <taxon>Pichiomycetes</taxon>
        <taxon>Metschnikowiaceae</taxon>
        <taxon>Metschnikowia</taxon>
    </lineage>
</organism>
<dbReference type="Proteomes" id="UP000268321">
    <property type="component" value="Unassembled WGS sequence"/>
</dbReference>
<dbReference type="SUPFAM" id="SSF50978">
    <property type="entry name" value="WD40 repeat-like"/>
    <property type="match status" value="1"/>
</dbReference>
<dbReference type="PRINTS" id="PR00320">
    <property type="entry name" value="GPROTEINBRPT"/>
</dbReference>
<dbReference type="PROSITE" id="PS00678">
    <property type="entry name" value="WD_REPEATS_1"/>
    <property type="match status" value="1"/>
</dbReference>
<dbReference type="InterPro" id="IPR020472">
    <property type="entry name" value="WD40_PAC1"/>
</dbReference>
<evidence type="ECO:0000313" key="6">
    <source>
        <dbReference type="Proteomes" id="UP000268321"/>
    </source>
</evidence>
<dbReference type="InterPro" id="IPR001680">
    <property type="entry name" value="WD40_rpt"/>
</dbReference>
<dbReference type="PROSITE" id="PS50082">
    <property type="entry name" value="WD_REPEATS_2"/>
    <property type="match status" value="3"/>
</dbReference>
<protein>
    <submittedName>
        <fullName evidence="5">WD40 repeat-like protein</fullName>
    </submittedName>
</protein>
<dbReference type="InterPro" id="IPR015943">
    <property type="entry name" value="WD40/YVTN_repeat-like_dom_sf"/>
</dbReference>
<evidence type="ECO:0000313" key="5">
    <source>
        <dbReference type="EMBL" id="RKP29781.1"/>
    </source>
</evidence>
<reference evidence="6" key="1">
    <citation type="journal article" date="2018" name="Nat. Microbiol.">
        <title>Leveraging single-cell genomics to expand the fungal tree of life.</title>
        <authorList>
            <person name="Ahrendt S.R."/>
            <person name="Quandt C.A."/>
            <person name="Ciobanu D."/>
            <person name="Clum A."/>
            <person name="Salamov A."/>
            <person name="Andreopoulos B."/>
            <person name="Cheng J.F."/>
            <person name="Woyke T."/>
            <person name="Pelin A."/>
            <person name="Henrissat B."/>
            <person name="Reynolds N.K."/>
            <person name="Benny G.L."/>
            <person name="Smith M.E."/>
            <person name="James T.Y."/>
            <person name="Grigoriev I.V."/>
        </authorList>
    </citation>
    <scope>NUCLEOTIDE SEQUENCE [LARGE SCALE GENOMIC DNA]</scope>
    <source>
        <strain evidence="6">Baker2002</strain>
    </source>
</reference>
<feature type="non-terminal residue" evidence="5">
    <location>
        <position position="524"/>
    </location>
</feature>
<accession>A0A4P9ZCF1</accession>
<evidence type="ECO:0000256" key="1">
    <source>
        <dbReference type="ARBA" id="ARBA00022574"/>
    </source>
</evidence>
<sequence length="524" mass="59448">EESIWTNLTYEALEQPKYFKPLRKGKKSPKILNNVFLSQELRCSITESSDTVSLTDSEHPQPNTKKDPSNVAPMNPEEILVMEFSRDGKYLAVAGRDTRITVWQVISSPLSRLEFKNQEAVGKSYSQRRIKLKLFMSAPVFLQDPVRVFEGHTSTVLCLDWSKNNFLASGSMDKTVKLWNVDRSECLETFAHNDFVTSVKFHPKDDRFFVSAALDDSVQLWSILESSVAYSKRLGDKVLITALSFTPLGDHCVVGAFDGSLFVLETQGLSLTYSVEEKEGSFYHRDSRKITGIKIFENPRASNKSDTDLGKYHMLVTTNDSNVRLISLEHYKLITRFKGSHNEGSSVVASVTDDANYIISGSEDHYFYVWKNDYDRTNNKIKTALKEIYGESKDTITQKQIKLKKMAAEVGLKKTASGPESNGTHSVPYENNCYSSIHAHRSRCNVAIFAPESTKRLLEFSDDLIYDLIRRRTMLGQEVVKDSVQTEVLKRGEIILTCDSTGLIRVFRQDSAYYARKSLAEIFK</sequence>
<evidence type="ECO:0000256" key="2">
    <source>
        <dbReference type="ARBA" id="ARBA00022737"/>
    </source>
</evidence>
<dbReference type="SMART" id="SM00320">
    <property type="entry name" value="WD40"/>
    <property type="match status" value="6"/>
</dbReference>
<dbReference type="InterPro" id="IPR040324">
    <property type="entry name" value="WDR44/Dgr2"/>
</dbReference>
<feature type="repeat" description="WD" evidence="3">
    <location>
        <begin position="72"/>
        <end position="113"/>
    </location>
</feature>
<keyword evidence="6" id="KW-1185">Reference proteome</keyword>
<feature type="repeat" description="WD" evidence="3">
    <location>
        <begin position="149"/>
        <end position="189"/>
    </location>
</feature>
<dbReference type="AlphaFoldDB" id="A0A4P9ZCF1"/>
<dbReference type="InterPro" id="IPR019775">
    <property type="entry name" value="WD40_repeat_CS"/>
</dbReference>
<keyword evidence="2" id="KW-0677">Repeat</keyword>
<gene>
    <name evidence="5" type="ORF">METBISCDRAFT_6677</name>
</gene>
<dbReference type="InterPro" id="IPR036322">
    <property type="entry name" value="WD40_repeat_dom_sf"/>
</dbReference>
<dbReference type="Pfam" id="PF00400">
    <property type="entry name" value="WD40"/>
    <property type="match status" value="4"/>
</dbReference>
<evidence type="ECO:0000256" key="3">
    <source>
        <dbReference type="PROSITE-ProRule" id="PRU00221"/>
    </source>
</evidence>
<dbReference type="Gene3D" id="2.130.10.10">
    <property type="entry name" value="YVTN repeat-like/Quinoprotein amine dehydrogenase"/>
    <property type="match status" value="1"/>
</dbReference>
<dbReference type="EMBL" id="ML004474">
    <property type="protein sequence ID" value="RKP29781.1"/>
    <property type="molecule type" value="Genomic_DNA"/>
</dbReference>
<dbReference type="PROSITE" id="PS50294">
    <property type="entry name" value="WD_REPEATS_REGION"/>
    <property type="match status" value="2"/>
</dbReference>
<feature type="non-terminal residue" evidence="5">
    <location>
        <position position="1"/>
    </location>
</feature>
<feature type="repeat" description="WD" evidence="3">
    <location>
        <begin position="189"/>
        <end position="231"/>
    </location>
</feature>
<feature type="compositionally biased region" description="Basic and acidic residues" evidence="4">
    <location>
        <begin position="56"/>
        <end position="68"/>
    </location>
</feature>